<keyword evidence="1" id="KW-0732">Signal</keyword>
<evidence type="ECO:0000313" key="2">
    <source>
        <dbReference type="EnsemblMetazoa" id="Aqu2.1.35948_001"/>
    </source>
</evidence>
<accession>A0A1X7V7I9</accession>
<organism evidence="2">
    <name type="scientific">Amphimedon queenslandica</name>
    <name type="common">Sponge</name>
    <dbReference type="NCBI Taxonomy" id="400682"/>
    <lineage>
        <taxon>Eukaryota</taxon>
        <taxon>Metazoa</taxon>
        <taxon>Porifera</taxon>
        <taxon>Demospongiae</taxon>
        <taxon>Heteroscleromorpha</taxon>
        <taxon>Haplosclerida</taxon>
        <taxon>Niphatidae</taxon>
        <taxon>Amphimedon</taxon>
    </lineage>
</organism>
<sequence>YPFVLYCSKVSLSLFSTVFAANTGSYDEWTNFSIISDNNSTLDTE</sequence>
<feature type="signal peptide" evidence="1">
    <location>
        <begin position="1"/>
        <end position="20"/>
    </location>
</feature>
<reference evidence="2" key="1">
    <citation type="submission" date="2017-05" db="UniProtKB">
        <authorList>
            <consortium name="EnsemblMetazoa"/>
        </authorList>
    </citation>
    <scope>IDENTIFICATION</scope>
</reference>
<dbReference type="EnsemblMetazoa" id="Aqu2.1.35948_001">
    <property type="protein sequence ID" value="Aqu2.1.35948_001"/>
    <property type="gene ID" value="Aqu2.1.35948"/>
</dbReference>
<protein>
    <submittedName>
        <fullName evidence="2">Uncharacterized protein</fullName>
    </submittedName>
</protein>
<proteinExistence type="predicted"/>
<dbReference type="AlphaFoldDB" id="A0A1X7V7I9"/>
<feature type="chain" id="PRO_5010865957" evidence="1">
    <location>
        <begin position="21"/>
        <end position="45"/>
    </location>
</feature>
<evidence type="ECO:0000256" key="1">
    <source>
        <dbReference type="SAM" id="SignalP"/>
    </source>
</evidence>
<dbReference type="InParanoid" id="A0A1X7V7I9"/>
<name>A0A1X7V7I9_AMPQE</name>